<evidence type="ECO:0000256" key="2">
    <source>
        <dbReference type="ARBA" id="ARBA00022490"/>
    </source>
</evidence>
<evidence type="ECO:0000256" key="9">
    <source>
        <dbReference type="PROSITE-ProRule" id="PRU00283"/>
    </source>
</evidence>
<sequence>MDSSSLAAAPCRIDFGTSDRERESLPVYLRIKPIEGEDLSIKVIDATTIETNHAGRSNKKATFTHIFSGLVSQEEVFEVTTSPLVQKFLDGANVMSFAYGVTSSGKTYTIMGNQSNPGIVPLTLEKIFGSYKNKIDCSTLTYKPTMFETVQELTPNEIQELEQAKRLLLAKGKGCPAGFEQYTFANITQDTSDSRSCFTTGADSCSVWISVYEIYNEVITDLLDAGPRNKRKGLLIGQDPKGRTYIKDLVQLPVSSAAEAFGLLQVAKQNLAKASTKLNDASSRSHMVFTVKMVQWGAAIVEPLVNQFVVSDLAGSERQGKTGTSGVILKQASAINSSLLVLGRCLEALRKKDKGISAPFRDSKLTRMLNPFFTHGGYVSLIICINPHMHLQDETMDTIRFSAIASEIVQTSDRPLERLRQLRRLTQGCVENSPLKVGQTDDSYVESWQDAVQRKTVRQGISYLEVKASYFNDMARDILRAEKMLMSNDEEIARLKERVKQEEESKQNIRYMFQDKLKEQRDKFLKEKASMREMYEEDKQVTVEELMEEIQTYKNKYIKYREGYAKASEYLKQRLWPELYMFRERFGCLPEFPAAEGTDDTDEDEKSRPENTIRYWQNKLQEKNDEFRVMRNNAQRAAENAAQLTEDLAELQRMRETAENESKEIEATLKTQIFLNEQMEDQIRSLKAELADKETLVDQVAELKRSAQDAEDDHECFVVKSRILMNTLQAELEAIKAELREKGNDLEEASKKEKLAAQQICALQSAVARLEGQIASKSGELSLLKQINAEKALVSEQLATLKKELQSSHEQLMSAQSEMVAMQEKMEEVFEREKELAEREEQVVARLRELRKSHITQLANIQSIEEIRNLRETLSQQFEDLVKAAAVNQAQEAELEHLREKAEAFEVLACQLEKVSEENREFRDRVRSLEGENRRLDEEVKRTRALEVEVEFLTHKLDNQQRRVLRDCPQTEKPIRRRSVSASEADDGCVGRTLMRNMLKSEKPRRRLRLGDEENILDKTLDGTIRDPSPLPTPYRTRSSKRR</sequence>
<evidence type="ECO:0000256" key="11">
    <source>
        <dbReference type="SAM" id="MobiDB-lite"/>
    </source>
</evidence>
<evidence type="ECO:0000256" key="7">
    <source>
        <dbReference type="ARBA" id="ARBA00023175"/>
    </source>
</evidence>
<keyword evidence="3" id="KW-0597">Phosphoprotein</keyword>
<accession>A0A1V9XDD7</accession>
<dbReference type="Gene3D" id="3.40.850.10">
    <property type="entry name" value="Kinesin motor domain"/>
    <property type="match status" value="1"/>
</dbReference>
<dbReference type="SMART" id="SM00129">
    <property type="entry name" value="KISc"/>
    <property type="match status" value="1"/>
</dbReference>
<dbReference type="PRINTS" id="PR00380">
    <property type="entry name" value="KINESINHEAVY"/>
</dbReference>
<evidence type="ECO:0000313" key="14">
    <source>
        <dbReference type="Proteomes" id="UP000192247"/>
    </source>
</evidence>
<dbReference type="GO" id="GO:0008017">
    <property type="term" value="F:microtubule binding"/>
    <property type="evidence" value="ECO:0007669"/>
    <property type="project" value="InterPro"/>
</dbReference>
<feature type="coiled-coil region" evidence="10">
    <location>
        <begin position="617"/>
        <end position="752"/>
    </location>
</feature>
<dbReference type="EMBL" id="MNPL01014749">
    <property type="protein sequence ID" value="OQR71368.1"/>
    <property type="molecule type" value="Genomic_DNA"/>
</dbReference>
<dbReference type="Pfam" id="PF00225">
    <property type="entry name" value="Kinesin"/>
    <property type="match status" value="1"/>
</dbReference>
<keyword evidence="6 10" id="KW-0175">Coiled coil</keyword>
<dbReference type="GO" id="GO:0005524">
    <property type="term" value="F:ATP binding"/>
    <property type="evidence" value="ECO:0007669"/>
    <property type="project" value="UniProtKB-UniRule"/>
</dbReference>
<dbReference type="STRING" id="418985.A0A1V9XDD7"/>
<dbReference type="GO" id="GO:0008574">
    <property type="term" value="F:plus-end-directed microtubule motor activity"/>
    <property type="evidence" value="ECO:0007669"/>
    <property type="project" value="TreeGrafter"/>
</dbReference>
<dbReference type="InterPro" id="IPR047149">
    <property type="entry name" value="KIF11-like"/>
</dbReference>
<protein>
    <submittedName>
        <fullName evidence="13">Kinesin protein KIF20A-like</fullName>
    </submittedName>
</protein>
<keyword evidence="7 9" id="KW-0505">Motor protein</keyword>
<feature type="coiled-coil region" evidence="10">
    <location>
        <begin position="784"/>
        <end position="963"/>
    </location>
</feature>
<evidence type="ECO:0000256" key="1">
    <source>
        <dbReference type="ARBA" id="ARBA00004186"/>
    </source>
</evidence>
<evidence type="ECO:0000256" key="5">
    <source>
        <dbReference type="ARBA" id="ARBA00022840"/>
    </source>
</evidence>
<dbReference type="InterPro" id="IPR001752">
    <property type="entry name" value="Kinesin_motor_dom"/>
</dbReference>
<feature type="compositionally biased region" description="Basic and acidic residues" evidence="11">
    <location>
        <begin position="1009"/>
        <end position="1025"/>
    </location>
</feature>
<dbReference type="GO" id="GO:0051231">
    <property type="term" value="P:spindle elongation"/>
    <property type="evidence" value="ECO:0007669"/>
    <property type="project" value="TreeGrafter"/>
</dbReference>
<evidence type="ECO:0000256" key="4">
    <source>
        <dbReference type="ARBA" id="ARBA00022741"/>
    </source>
</evidence>
<dbReference type="PROSITE" id="PS50067">
    <property type="entry name" value="KINESIN_MOTOR_2"/>
    <property type="match status" value="1"/>
</dbReference>
<comment type="similarity">
    <text evidence="9">Belongs to the TRAFAC class myosin-kinesin ATPase superfamily. Kinesin family.</text>
</comment>
<dbReference type="Proteomes" id="UP000192247">
    <property type="component" value="Unassembled WGS sequence"/>
</dbReference>
<evidence type="ECO:0000256" key="6">
    <source>
        <dbReference type="ARBA" id="ARBA00023054"/>
    </source>
</evidence>
<organism evidence="13 14">
    <name type="scientific">Tropilaelaps mercedesae</name>
    <dbReference type="NCBI Taxonomy" id="418985"/>
    <lineage>
        <taxon>Eukaryota</taxon>
        <taxon>Metazoa</taxon>
        <taxon>Ecdysozoa</taxon>
        <taxon>Arthropoda</taxon>
        <taxon>Chelicerata</taxon>
        <taxon>Arachnida</taxon>
        <taxon>Acari</taxon>
        <taxon>Parasitiformes</taxon>
        <taxon>Mesostigmata</taxon>
        <taxon>Gamasina</taxon>
        <taxon>Dermanyssoidea</taxon>
        <taxon>Laelapidae</taxon>
        <taxon>Tropilaelaps</taxon>
    </lineage>
</organism>
<gene>
    <name evidence="13" type="ORF">BIW11_11041</name>
</gene>
<evidence type="ECO:0000256" key="8">
    <source>
        <dbReference type="ARBA" id="ARBA00023212"/>
    </source>
</evidence>
<keyword evidence="14" id="KW-1185">Reference proteome</keyword>
<feature type="coiled-coil region" evidence="10">
    <location>
        <begin position="478"/>
        <end position="563"/>
    </location>
</feature>
<feature type="region of interest" description="Disordered" evidence="11">
    <location>
        <begin position="998"/>
        <end position="1043"/>
    </location>
</feature>
<evidence type="ECO:0000256" key="10">
    <source>
        <dbReference type="SAM" id="Coils"/>
    </source>
</evidence>
<name>A0A1V9XDD7_9ACAR</name>
<dbReference type="InterPro" id="IPR027417">
    <property type="entry name" value="P-loop_NTPase"/>
</dbReference>
<dbReference type="InterPro" id="IPR036961">
    <property type="entry name" value="Kinesin_motor_dom_sf"/>
</dbReference>
<dbReference type="OrthoDB" id="6436009at2759"/>
<feature type="domain" description="Kinesin motor" evidence="12">
    <location>
        <begin position="24"/>
        <end position="408"/>
    </location>
</feature>
<keyword evidence="4 9" id="KW-0547">Nucleotide-binding</keyword>
<dbReference type="SUPFAM" id="SSF52540">
    <property type="entry name" value="P-loop containing nucleoside triphosphate hydrolases"/>
    <property type="match status" value="1"/>
</dbReference>
<keyword evidence="5 9" id="KW-0067">ATP-binding</keyword>
<dbReference type="GO" id="GO:0005876">
    <property type="term" value="C:spindle microtubule"/>
    <property type="evidence" value="ECO:0007669"/>
    <property type="project" value="TreeGrafter"/>
</dbReference>
<proteinExistence type="inferred from homology"/>
<evidence type="ECO:0000256" key="3">
    <source>
        <dbReference type="ARBA" id="ARBA00022553"/>
    </source>
</evidence>
<comment type="caution">
    <text evidence="13">The sequence shown here is derived from an EMBL/GenBank/DDBJ whole genome shotgun (WGS) entry which is preliminary data.</text>
</comment>
<reference evidence="13 14" key="1">
    <citation type="journal article" date="2017" name="Gigascience">
        <title>Draft genome of the honey bee ectoparasitic mite, Tropilaelaps mercedesae, is shaped by the parasitic life history.</title>
        <authorList>
            <person name="Dong X."/>
            <person name="Armstrong S.D."/>
            <person name="Xia D."/>
            <person name="Makepeace B.L."/>
            <person name="Darby A.C."/>
            <person name="Kadowaki T."/>
        </authorList>
    </citation>
    <scope>NUCLEOTIDE SEQUENCE [LARGE SCALE GENOMIC DNA]</scope>
    <source>
        <strain evidence="13">Wuxi-XJTLU</strain>
    </source>
</reference>
<dbReference type="PANTHER" id="PTHR47970:SF29">
    <property type="entry name" value="KINESIN FAMILY MEMBER 20B"/>
    <property type="match status" value="1"/>
</dbReference>
<dbReference type="GO" id="GO:0005634">
    <property type="term" value="C:nucleus"/>
    <property type="evidence" value="ECO:0007669"/>
    <property type="project" value="TreeGrafter"/>
</dbReference>
<feature type="binding site" evidence="9">
    <location>
        <begin position="100"/>
        <end position="107"/>
    </location>
    <ligand>
        <name>ATP</name>
        <dbReference type="ChEBI" id="CHEBI:30616"/>
    </ligand>
</feature>
<dbReference type="GO" id="GO:0007018">
    <property type="term" value="P:microtubule-based movement"/>
    <property type="evidence" value="ECO:0007669"/>
    <property type="project" value="InterPro"/>
</dbReference>
<keyword evidence="8" id="KW-0206">Cytoskeleton</keyword>
<evidence type="ECO:0000313" key="13">
    <source>
        <dbReference type="EMBL" id="OQR71368.1"/>
    </source>
</evidence>
<evidence type="ECO:0000259" key="12">
    <source>
        <dbReference type="PROSITE" id="PS50067"/>
    </source>
</evidence>
<dbReference type="GO" id="GO:0072686">
    <property type="term" value="C:mitotic spindle"/>
    <property type="evidence" value="ECO:0007669"/>
    <property type="project" value="TreeGrafter"/>
</dbReference>
<dbReference type="PANTHER" id="PTHR47970">
    <property type="entry name" value="KINESIN-LIKE PROTEIN KIF11"/>
    <property type="match status" value="1"/>
</dbReference>
<dbReference type="GO" id="GO:0090307">
    <property type="term" value="P:mitotic spindle assembly"/>
    <property type="evidence" value="ECO:0007669"/>
    <property type="project" value="TreeGrafter"/>
</dbReference>
<dbReference type="AlphaFoldDB" id="A0A1V9XDD7"/>
<keyword evidence="2" id="KW-0963">Cytoplasm</keyword>
<comment type="subcellular location">
    <subcellularLocation>
        <location evidence="1">Cytoplasm</location>
        <location evidence="1">Cytoskeleton</location>
        <location evidence="1">Spindle</location>
    </subcellularLocation>
</comment>
<dbReference type="InParanoid" id="A0A1V9XDD7"/>